<reference evidence="9" key="1">
    <citation type="submission" date="2022-09" db="EMBL/GenBank/DDBJ databases">
        <title>Diverse halophilic archaea isolated from saline environments.</title>
        <authorList>
            <person name="Cui H.-L."/>
        </authorList>
    </citation>
    <scope>NUCLEOTIDE SEQUENCE</scope>
    <source>
        <strain evidence="9">ZS-35-S2</strain>
    </source>
</reference>
<dbReference type="EMBL" id="CP104003">
    <property type="protein sequence ID" value="UWM56104.1"/>
    <property type="molecule type" value="Genomic_DNA"/>
</dbReference>
<name>A0A9E7UCQ1_9EURY</name>
<dbReference type="GO" id="GO:0005829">
    <property type="term" value="C:cytosol"/>
    <property type="evidence" value="ECO:0007669"/>
    <property type="project" value="TreeGrafter"/>
</dbReference>
<dbReference type="SUPFAM" id="SSF55785">
    <property type="entry name" value="PYP-like sensor domain (PAS domain)"/>
    <property type="match status" value="1"/>
</dbReference>
<evidence type="ECO:0000256" key="2">
    <source>
        <dbReference type="ARBA" id="ARBA00023012"/>
    </source>
</evidence>
<dbReference type="Pfam" id="PF00072">
    <property type="entry name" value="Response_reg"/>
    <property type="match status" value="1"/>
</dbReference>
<feature type="coiled-coil region" evidence="7">
    <location>
        <begin position="238"/>
        <end position="271"/>
    </location>
</feature>
<evidence type="ECO:0000256" key="4">
    <source>
        <dbReference type="ARBA" id="ARBA00023125"/>
    </source>
</evidence>
<dbReference type="CDD" id="cd00156">
    <property type="entry name" value="REC"/>
    <property type="match status" value="1"/>
</dbReference>
<dbReference type="GO" id="GO:0006355">
    <property type="term" value="P:regulation of DNA-templated transcription"/>
    <property type="evidence" value="ECO:0007669"/>
    <property type="project" value="TreeGrafter"/>
</dbReference>
<dbReference type="InterPro" id="IPR011006">
    <property type="entry name" value="CheY-like_superfamily"/>
</dbReference>
<keyword evidence="10" id="KW-1185">Reference proteome</keyword>
<protein>
    <submittedName>
        <fullName evidence="9">Response regulator</fullName>
    </submittedName>
</protein>
<dbReference type="SMART" id="SM00448">
    <property type="entry name" value="REC"/>
    <property type="match status" value="1"/>
</dbReference>
<keyword evidence="2" id="KW-0902">Two-component regulatory system</keyword>
<gene>
    <name evidence="9" type="ORF">N0B31_07375</name>
</gene>
<dbReference type="PANTHER" id="PTHR48111">
    <property type="entry name" value="REGULATOR OF RPOS"/>
    <property type="match status" value="1"/>
</dbReference>
<keyword evidence="4" id="KW-0238">DNA-binding</keyword>
<dbReference type="Pfam" id="PF08448">
    <property type="entry name" value="PAS_4"/>
    <property type="match status" value="1"/>
</dbReference>
<evidence type="ECO:0000313" key="10">
    <source>
        <dbReference type="Proteomes" id="UP001057580"/>
    </source>
</evidence>
<dbReference type="InterPro" id="IPR039420">
    <property type="entry name" value="WalR-like"/>
</dbReference>
<dbReference type="GeneID" id="74942231"/>
<sequence>MDSDRNVVRVVHIDDDEAVLDVTKRSLEREHPEMEVVGFLDAEEALSHLDGADCIVTDYQMDDMDGLEFLEAVREDHPKVPVIFFTGRGSEEVASEAFRLGVTDYLQKGVGSQQYVVLGNRVSNLVTKHQAEQAAQRAEERVQSIYDRIGEGYIAVDTDWQVTYLNRAAETLLVDGEFDYGADVTIWELLGRDEAVEGAIRSAMNDRKPQSVDCNIPELDRWLELRAYPSEDGLSVFLEDLTDEAAFEEELSEAQEQVEVAESKFRTLKEKLSRPPRFR</sequence>
<dbReference type="PROSITE" id="PS50110">
    <property type="entry name" value="RESPONSE_REGULATORY"/>
    <property type="match status" value="1"/>
</dbReference>
<evidence type="ECO:0000256" key="5">
    <source>
        <dbReference type="ARBA" id="ARBA00023163"/>
    </source>
</evidence>
<dbReference type="InterPro" id="IPR035965">
    <property type="entry name" value="PAS-like_dom_sf"/>
</dbReference>
<evidence type="ECO:0000256" key="1">
    <source>
        <dbReference type="ARBA" id="ARBA00022553"/>
    </source>
</evidence>
<dbReference type="RefSeq" id="WP_260595224.1">
    <property type="nucleotide sequence ID" value="NZ_CP104003.1"/>
</dbReference>
<feature type="domain" description="Response regulatory" evidence="8">
    <location>
        <begin position="9"/>
        <end position="123"/>
    </location>
</feature>
<dbReference type="GO" id="GO:0032993">
    <property type="term" value="C:protein-DNA complex"/>
    <property type="evidence" value="ECO:0007669"/>
    <property type="project" value="TreeGrafter"/>
</dbReference>
<proteinExistence type="predicted"/>
<feature type="modified residue" description="4-aspartylphosphate" evidence="6">
    <location>
        <position position="58"/>
    </location>
</feature>
<evidence type="ECO:0000313" key="9">
    <source>
        <dbReference type="EMBL" id="UWM56104.1"/>
    </source>
</evidence>
<dbReference type="PANTHER" id="PTHR48111:SF1">
    <property type="entry name" value="TWO-COMPONENT RESPONSE REGULATOR ORR33"/>
    <property type="match status" value="1"/>
</dbReference>
<dbReference type="KEGG" id="ssai:N0B31_07375"/>
<dbReference type="GO" id="GO:0000156">
    <property type="term" value="F:phosphorelay response regulator activity"/>
    <property type="evidence" value="ECO:0007669"/>
    <property type="project" value="TreeGrafter"/>
</dbReference>
<dbReference type="SUPFAM" id="SSF52172">
    <property type="entry name" value="CheY-like"/>
    <property type="match status" value="1"/>
</dbReference>
<evidence type="ECO:0000256" key="7">
    <source>
        <dbReference type="SAM" id="Coils"/>
    </source>
</evidence>
<dbReference type="InterPro" id="IPR013656">
    <property type="entry name" value="PAS_4"/>
</dbReference>
<keyword evidence="7" id="KW-0175">Coiled coil</keyword>
<accession>A0A9E7UCQ1</accession>
<dbReference type="Gene3D" id="3.30.450.20">
    <property type="entry name" value="PAS domain"/>
    <property type="match status" value="1"/>
</dbReference>
<keyword evidence="3" id="KW-0805">Transcription regulation</keyword>
<keyword evidence="1 6" id="KW-0597">Phosphoprotein</keyword>
<keyword evidence="5" id="KW-0804">Transcription</keyword>
<organism evidence="9 10">
    <name type="scientific">Salinirubellus salinus</name>
    <dbReference type="NCBI Taxonomy" id="1364945"/>
    <lineage>
        <taxon>Archaea</taxon>
        <taxon>Methanobacteriati</taxon>
        <taxon>Methanobacteriota</taxon>
        <taxon>Stenosarchaea group</taxon>
        <taxon>Halobacteria</taxon>
        <taxon>Halobacteriales</taxon>
        <taxon>Natronomonadaceae</taxon>
        <taxon>Salinirubellus</taxon>
    </lineage>
</organism>
<evidence type="ECO:0000256" key="6">
    <source>
        <dbReference type="PROSITE-ProRule" id="PRU00169"/>
    </source>
</evidence>
<dbReference type="Proteomes" id="UP001057580">
    <property type="component" value="Chromosome"/>
</dbReference>
<dbReference type="InterPro" id="IPR001789">
    <property type="entry name" value="Sig_transdc_resp-reg_receiver"/>
</dbReference>
<dbReference type="AlphaFoldDB" id="A0A9E7UCQ1"/>
<evidence type="ECO:0000259" key="8">
    <source>
        <dbReference type="PROSITE" id="PS50110"/>
    </source>
</evidence>
<dbReference type="Gene3D" id="3.40.50.2300">
    <property type="match status" value="1"/>
</dbReference>
<evidence type="ECO:0000256" key="3">
    <source>
        <dbReference type="ARBA" id="ARBA00023015"/>
    </source>
</evidence>
<dbReference type="GO" id="GO:0000976">
    <property type="term" value="F:transcription cis-regulatory region binding"/>
    <property type="evidence" value="ECO:0007669"/>
    <property type="project" value="TreeGrafter"/>
</dbReference>